<evidence type="ECO:0000313" key="3">
    <source>
        <dbReference type="Proteomes" id="UP001162972"/>
    </source>
</evidence>
<dbReference type="Proteomes" id="UP001162972">
    <property type="component" value="Chromosome 12"/>
</dbReference>
<dbReference type="AlphaFoldDB" id="A0AAD6K9U2"/>
<organism evidence="2 3">
    <name type="scientific">Salix udensis</name>
    <dbReference type="NCBI Taxonomy" id="889485"/>
    <lineage>
        <taxon>Eukaryota</taxon>
        <taxon>Viridiplantae</taxon>
        <taxon>Streptophyta</taxon>
        <taxon>Embryophyta</taxon>
        <taxon>Tracheophyta</taxon>
        <taxon>Spermatophyta</taxon>
        <taxon>Magnoliopsida</taxon>
        <taxon>eudicotyledons</taxon>
        <taxon>Gunneridae</taxon>
        <taxon>Pentapetalae</taxon>
        <taxon>rosids</taxon>
        <taxon>fabids</taxon>
        <taxon>Malpighiales</taxon>
        <taxon>Salicaceae</taxon>
        <taxon>Saliceae</taxon>
        <taxon>Salix</taxon>
    </lineage>
</organism>
<comment type="caution">
    <text evidence="2">The sequence shown here is derived from an EMBL/GenBank/DDBJ whole genome shotgun (WGS) entry which is preliminary data.</text>
</comment>
<dbReference type="EMBL" id="JAPFFJ010000010">
    <property type="protein sequence ID" value="KAJ6418357.1"/>
    <property type="molecule type" value="Genomic_DNA"/>
</dbReference>
<feature type="region of interest" description="Disordered" evidence="1">
    <location>
        <begin position="170"/>
        <end position="191"/>
    </location>
</feature>
<feature type="compositionally biased region" description="Polar residues" evidence="1">
    <location>
        <begin position="70"/>
        <end position="82"/>
    </location>
</feature>
<sequence length="191" mass="19502">MVSEGAVSLETSLGLAASSNVVGLQDPMVFEAVTHGRQPLPNSRIRQPDPMVESATADDWQLVPRKHTSNRQSKSGSGNPQNLALGKASAASKRKMFEAVGNASIDADLMASGSIAAGSSMVETVCTVSGDTGLQDRNLGCAGLDGKLIAPQASAVSVLGPGLRAAPKGMVGAKMAPQRANGRMQNSKGFG</sequence>
<name>A0AAD6K9U2_9ROSI</name>
<feature type="region of interest" description="Disordered" evidence="1">
    <location>
        <begin position="39"/>
        <end position="87"/>
    </location>
</feature>
<evidence type="ECO:0000256" key="1">
    <source>
        <dbReference type="SAM" id="MobiDB-lite"/>
    </source>
</evidence>
<evidence type="ECO:0000313" key="2">
    <source>
        <dbReference type="EMBL" id="KAJ6418357.1"/>
    </source>
</evidence>
<accession>A0AAD6K9U2</accession>
<gene>
    <name evidence="2" type="ORF">OIU84_001685</name>
</gene>
<reference evidence="2 3" key="1">
    <citation type="journal article" date="2023" name="Int. J. Mol. Sci.">
        <title>De Novo Assembly and Annotation of 11 Diverse Shrub Willow (Salix) Genomes Reveals Novel Gene Organization in Sex-Linked Regions.</title>
        <authorList>
            <person name="Hyden B."/>
            <person name="Feng K."/>
            <person name="Yates T.B."/>
            <person name="Jawdy S."/>
            <person name="Cereghino C."/>
            <person name="Smart L.B."/>
            <person name="Muchero W."/>
        </authorList>
    </citation>
    <scope>NUCLEOTIDE SEQUENCE [LARGE SCALE GENOMIC DNA]</scope>
    <source>
        <tissue evidence="2">Shoot tip</tissue>
    </source>
</reference>
<keyword evidence="3" id="KW-1185">Reference proteome</keyword>
<proteinExistence type="predicted"/>
<protein>
    <submittedName>
        <fullName evidence="2">Uncharacterized protein</fullName>
    </submittedName>
</protein>